<dbReference type="GO" id="GO:0005886">
    <property type="term" value="C:plasma membrane"/>
    <property type="evidence" value="ECO:0007669"/>
    <property type="project" value="UniProtKB-SubCell"/>
</dbReference>
<feature type="transmembrane region" description="Helical" evidence="10">
    <location>
        <begin position="174"/>
        <end position="193"/>
    </location>
</feature>
<keyword evidence="10" id="KW-1003">Cell membrane</keyword>
<comment type="similarity">
    <text evidence="2 10 11">Belongs to the SecY/SEC61-alpha family.</text>
</comment>
<evidence type="ECO:0000256" key="4">
    <source>
        <dbReference type="ARBA" id="ARBA00022692"/>
    </source>
</evidence>
<dbReference type="InterPro" id="IPR002208">
    <property type="entry name" value="SecY/SEC61-alpha"/>
</dbReference>
<evidence type="ECO:0000256" key="7">
    <source>
        <dbReference type="ARBA" id="ARBA00023010"/>
    </source>
</evidence>
<dbReference type="SUPFAM" id="SSF103491">
    <property type="entry name" value="Preprotein translocase SecY subunit"/>
    <property type="match status" value="1"/>
</dbReference>
<protein>
    <recommendedName>
        <fullName evidence="9 10">Protein translocase subunit SecY</fullName>
    </recommendedName>
</protein>
<evidence type="ECO:0000256" key="2">
    <source>
        <dbReference type="ARBA" id="ARBA00005751"/>
    </source>
</evidence>
<dbReference type="Gene3D" id="1.10.3370.10">
    <property type="entry name" value="SecY subunit domain"/>
    <property type="match status" value="1"/>
</dbReference>
<dbReference type="NCBIfam" id="TIGR00967">
    <property type="entry name" value="3a0501s007"/>
    <property type="match status" value="1"/>
</dbReference>
<evidence type="ECO:0000256" key="1">
    <source>
        <dbReference type="ARBA" id="ARBA00004141"/>
    </source>
</evidence>
<comment type="subunit">
    <text evidence="10">Component of the Sec protein translocase complex. Heterotrimer consisting of SecY, SecE and SecG subunits. The heterotrimers can form oligomers, although 1 heterotrimer is thought to be able to translocate proteins. Interacts with the ribosome. Interacts with SecDF, and other proteins may be involved. Interacts with SecA.</text>
</comment>
<dbReference type="InterPro" id="IPR023201">
    <property type="entry name" value="SecY_dom_sf"/>
</dbReference>
<evidence type="ECO:0000256" key="6">
    <source>
        <dbReference type="ARBA" id="ARBA00022989"/>
    </source>
</evidence>
<dbReference type="PROSITE" id="PS00755">
    <property type="entry name" value="SECY_1"/>
    <property type="match status" value="1"/>
</dbReference>
<dbReference type="Pfam" id="PF00344">
    <property type="entry name" value="SecY"/>
    <property type="match status" value="1"/>
</dbReference>
<evidence type="ECO:0000313" key="12">
    <source>
        <dbReference type="EMBL" id="PIU99565.1"/>
    </source>
</evidence>
<evidence type="ECO:0000256" key="3">
    <source>
        <dbReference type="ARBA" id="ARBA00022448"/>
    </source>
</evidence>
<keyword evidence="7 10" id="KW-0811">Translocation</keyword>
<keyword evidence="8 10" id="KW-0472">Membrane</keyword>
<dbReference type="FunFam" id="1.10.3370.10:FF:000001">
    <property type="entry name" value="Preprotein translocase subunit SecY"/>
    <property type="match status" value="1"/>
</dbReference>
<dbReference type="PANTHER" id="PTHR10906">
    <property type="entry name" value="SECY/SEC61-ALPHA FAMILY MEMBER"/>
    <property type="match status" value="1"/>
</dbReference>
<evidence type="ECO:0000256" key="5">
    <source>
        <dbReference type="ARBA" id="ARBA00022927"/>
    </source>
</evidence>
<evidence type="ECO:0000313" key="13">
    <source>
        <dbReference type="Proteomes" id="UP000228561"/>
    </source>
</evidence>
<proteinExistence type="inferred from homology"/>
<gene>
    <name evidence="10" type="primary">secY</name>
    <name evidence="12" type="ORF">COS58_01605</name>
</gene>
<feature type="transmembrane region" description="Helical" evidence="10">
    <location>
        <begin position="116"/>
        <end position="136"/>
    </location>
</feature>
<organism evidence="12 13">
    <name type="scientific">Candidatus Tagabacteria bacterium CG03_land_8_20_14_0_80_41_22</name>
    <dbReference type="NCBI Taxonomy" id="1975020"/>
    <lineage>
        <taxon>Bacteria</taxon>
        <taxon>Candidatus Tagaibacteriota</taxon>
    </lineage>
</organism>
<keyword evidence="6 10" id="KW-1133">Transmembrane helix</keyword>
<feature type="transmembrane region" description="Helical" evidence="10">
    <location>
        <begin position="265"/>
        <end position="287"/>
    </location>
</feature>
<reference evidence="13" key="1">
    <citation type="submission" date="2017-09" db="EMBL/GenBank/DDBJ databases">
        <title>Depth-based differentiation of microbial function through sediment-hosted aquifers and enrichment of novel symbionts in the deep terrestrial subsurface.</title>
        <authorList>
            <person name="Probst A.J."/>
            <person name="Ladd B."/>
            <person name="Jarett J.K."/>
            <person name="Geller-Mcgrath D.E."/>
            <person name="Sieber C.M.K."/>
            <person name="Emerson J.B."/>
            <person name="Anantharaman K."/>
            <person name="Thomas B.C."/>
            <person name="Malmstrom R."/>
            <person name="Stieglmeier M."/>
            <person name="Klingl A."/>
            <person name="Woyke T."/>
            <person name="Ryan C.M."/>
            <person name="Banfield J.F."/>
        </authorList>
    </citation>
    <scope>NUCLEOTIDE SEQUENCE [LARGE SCALE GENOMIC DNA]</scope>
</reference>
<feature type="transmembrane region" description="Helical" evidence="10">
    <location>
        <begin position="390"/>
        <end position="411"/>
    </location>
</feature>
<dbReference type="GO" id="GO:0065002">
    <property type="term" value="P:intracellular protein transmembrane transport"/>
    <property type="evidence" value="ECO:0007669"/>
    <property type="project" value="UniProtKB-UniRule"/>
</dbReference>
<feature type="transmembrane region" description="Helical" evidence="10">
    <location>
        <begin position="208"/>
        <end position="228"/>
    </location>
</feature>
<accession>A0A2M7B8X9</accession>
<keyword evidence="3 10" id="KW-0813">Transport</keyword>
<feature type="transmembrane region" description="Helical" evidence="10">
    <location>
        <begin position="363"/>
        <end position="384"/>
    </location>
</feature>
<evidence type="ECO:0000256" key="11">
    <source>
        <dbReference type="RuleBase" id="RU004349"/>
    </source>
</evidence>
<dbReference type="AlphaFoldDB" id="A0A2M7B8X9"/>
<dbReference type="GO" id="GO:0006605">
    <property type="term" value="P:protein targeting"/>
    <property type="evidence" value="ECO:0007669"/>
    <property type="project" value="UniProtKB-UniRule"/>
</dbReference>
<feature type="transmembrane region" description="Helical" evidence="10">
    <location>
        <begin position="307"/>
        <end position="328"/>
    </location>
</feature>
<evidence type="ECO:0000256" key="8">
    <source>
        <dbReference type="ARBA" id="ARBA00023136"/>
    </source>
</evidence>
<dbReference type="InterPro" id="IPR026593">
    <property type="entry name" value="SecY"/>
</dbReference>
<feature type="transmembrane region" description="Helical" evidence="10">
    <location>
        <begin position="21"/>
        <end position="42"/>
    </location>
</feature>
<comment type="caution">
    <text evidence="12">The sequence shown here is derived from an EMBL/GenBank/DDBJ whole genome shotgun (WGS) entry which is preliminary data.</text>
</comment>
<dbReference type="GO" id="GO:0043952">
    <property type="term" value="P:protein transport by the Sec complex"/>
    <property type="evidence" value="ECO:0007669"/>
    <property type="project" value="UniProtKB-UniRule"/>
</dbReference>
<comment type="function">
    <text evidence="10">The central subunit of the protein translocation channel SecYEG. Consists of two halves formed by TMs 1-5 and 6-10. These two domains form a lateral gate at the front which open onto the bilayer between TMs 2 and 7, and are clamped together by SecE at the back. The channel is closed by both a pore ring composed of hydrophobic SecY resides and a short helix (helix 2A) on the extracellular side of the membrane which forms a plug. The plug probably moves laterally to allow the channel to open. The ring and the pore may move independently.</text>
</comment>
<dbReference type="InterPro" id="IPR030659">
    <property type="entry name" value="SecY_CS"/>
</dbReference>
<evidence type="ECO:0000256" key="9">
    <source>
        <dbReference type="ARBA" id="ARBA00039733"/>
    </source>
</evidence>
<dbReference type="PRINTS" id="PR00303">
    <property type="entry name" value="SECYTRNLCASE"/>
</dbReference>
<dbReference type="HAMAP" id="MF_01465">
    <property type="entry name" value="SecY"/>
    <property type="match status" value="1"/>
</dbReference>
<keyword evidence="5 10" id="KW-0653">Protein transport</keyword>
<evidence type="ECO:0000256" key="10">
    <source>
        <dbReference type="HAMAP-Rule" id="MF_01465"/>
    </source>
</evidence>
<feature type="transmembrane region" description="Helical" evidence="10">
    <location>
        <begin position="148"/>
        <end position="167"/>
    </location>
</feature>
<dbReference type="PIRSF" id="PIRSF004557">
    <property type="entry name" value="SecY"/>
    <property type="match status" value="1"/>
</dbReference>
<name>A0A2M7B8X9_9BACT</name>
<dbReference type="Proteomes" id="UP000228561">
    <property type="component" value="Unassembled WGS sequence"/>
</dbReference>
<comment type="subcellular location">
    <subcellularLocation>
        <location evidence="10">Cell membrane</location>
        <topology evidence="10">Multi-pass membrane protein</topology>
    </subcellularLocation>
    <subcellularLocation>
        <location evidence="1">Membrane</location>
        <topology evidence="1">Multi-pass membrane protein</topology>
    </subcellularLocation>
</comment>
<feature type="transmembrane region" description="Helical" evidence="10">
    <location>
        <begin position="62"/>
        <end position="95"/>
    </location>
</feature>
<sequence length="424" mass="46171">MAIFFQKLKLIFKDPDLRRKIFFVVAMLAIFRLGAAIPIPGVDPVKLHSFLEGNQFFGLLNIFSGGALSNLSIVMLGVGPYITATIIMQLLTMIFPRLKEMYQEEGDAGRKKFNQLSRILTIPLALAQGYALLAMLEKQGVLGNLNLFARLTNIIIVMAGSVFLMWIGELITEYGIGNGVSLMIFAGIVARIPESIQQTLFTFDPSQIPLILGFIVVGFLIVAGVVVITEGERPIPISYAKRIRGMRVYGGTSTYLPLRVNQAGVIPIIFALSILLFPQMLAGLLAGVQSPAIQSLAKTVVAAMNNAWVYATLYFVLVFVFTYFYTAVTFDPDAISSNLQKSGAFVPGIRPGRPTAEYLAKTLTRITLVGAVFLGLIAVLPLAMRAITGLVSLTIGGTALLIVVSVVLETIKQIQAQIVMREYE</sequence>
<keyword evidence="4 10" id="KW-0812">Transmembrane</keyword>
<dbReference type="EMBL" id="PEVG01000018">
    <property type="protein sequence ID" value="PIU99565.1"/>
    <property type="molecule type" value="Genomic_DNA"/>
</dbReference>